<dbReference type="NCBIfam" id="TIGR00369">
    <property type="entry name" value="unchar_dom_1"/>
    <property type="match status" value="1"/>
</dbReference>
<dbReference type="EMBL" id="PVLQ01000015">
    <property type="protein sequence ID" value="PRD66205.1"/>
    <property type="molecule type" value="Genomic_DNA"/>
</dbReference>
<dbReference type="AlphaFoldDB" id="A0A2S9K750"/>
<dbReference type="GO" id="GO:0016790">
    <property type="term" value="F:thiolester hydrolase activity"/>
    <property type="evidence" value="ECO:0007669"/>
    <property type="project" value="UniProtKB-ARBA"/>
</dbReference>
<sequence length="150" mass="15464">MSTGPFATADASGYLSRMLRGEAARAPVLDLLDSRLQGVDAAAGTLTSTYQAGADFLNPAGQVQGGMLSAMLDDLTASLVDATLGAGQGVATLNLNVSFLRPAMAGQLTGEARLLRRGREVCHVMGTLLQDGKEIATAVTVCKIMLVPAR</sequence>
<accession>A0A2S9K750</accession>
<dbReference type="InterPro" id="IPR003736">
    <property type="entry name" value="PAAI_dom"/>
</dbReference>
<dbReference type="CDD" id="cd03443">
    <property type="entry name" value="PaaI_thioesterase"/>
    <property type="match status" value="1"/>
</dbReference>
<dbReference type="InterPro" id="IPR029069">
    <property type="entry name" value="HotDog_dom_sf"/>
</dbReference>
<evidence type="ECO:0000313" key="3">
    <source>
        <dbReference type="Proteomes" id="UP000238589"/>
    </source>
</evidence>
<dbReference type="InterPro" id="IPR049449">
    <property type="entry name" value="TesB_ACOT8-like_N"/>
</dbReference>
<dbReference type="SUPFAM" id="SSF54637">
    <property type="entry name" value="Thioesterase/thiol ester dehydrase-isomerase"/>
    <property type="match status" value="1"/>
</dbReference>
<reference evidence="2 3" key="1">
    <citation type="submission" date="2018-03" db="EMBL/GenBank/DDBJ databases">
        <title>Comparative genomics illustrates the genes involved in a hyperalkaliphilic mechanisms of Serpentinomonas isolated from highly-alkaline calcium-rich serpentinized springs.</title>
        <authorList>
            <person name="Suzuki S."/>
            <person name="Ishii S."/>
            <person name="Walworth N."/>
            <person name="Bird L."/>
            <person name="Kuenen J.G."/>
            <person name="Nealson K.H."/>
        </authorList>
    </citation>
    <scope>NUCLEOTIDE SEQUENCE [LARGE SCALE GENOMIC DNA]</scope>
    <source>
        <strain evidence="2 3">P1</strain>
    </source>
</reference>
<dbReference type="Gene3D" id="3.10.129.10">
    <property type="entry name" value="Hotdog Thioesterase"/>
    <property type="match status" value="1"/>
</dbReference>
<name>A0A2S9K750_9BURK</name>
<dbReference type="Proteomes" id="UP000238589">
    <property type="component" value="Unassembled WGS sequence"/>
</dbReference>
<dbReference type="OrthoDB" id="9813282at2"/>
<keyword evidence="3" id="KW-1185">Reference proteome</keyword>
<comment type="caution">
    <text evidence="2">The sequence shown here is derived from an EMBL/GenBank/DDBJ whole genome shotgun (WGS) entry which is preliminary data.</text>
</comment>
<feature type="domain" description="Acyl-CoA thioesterase-like N-terminal HotDog" evidence="1">
    <location>
        <begin position="63"/>
        <end position="140"/>
    </location>
</feature>
<dbReference type="Pfam" id="PF13622">
    <property type="entry name" value="4HBT_3"/>
    <property type="match status" value="1"/>
</dbReference>
<organism evidence="2 3">
    <name type="scientific">Malikia granosa</name>
    <dbReference type="NCBI Taxonomy" id="263067"/>
    <lineage>
        <taxon>Bacteria</taxon>
        <taxon>Pseudomonadati</taxon>
        <taxon>Pseudomonadota</taxon>
        <taxon>Betaproteobacteria</taxon>
        <taxon>Burkholderiales</taxon>
        <taxon>Comamonadaceae</taxon>
        <taxon>Malikia</taxon>
    </lineage>
</organism>
<dbReference type="RefSeq" id="WP_105747510.1">
    <property type="nucleotide sequence ID" value="NZ_PVLQ01000015.1"/>
</dbReference>
<proteinExistence type="predicted"/>
<evidence type="ECO:0000259" key="1">
    <source>
        <dbReference type="Pfam" id="PF13622"/>
    </source>
</evidence>
<evidence type="ECO:0000313" key="2">
    <source>
        <dbReference type="EMBL" id="PRD66205.1"/>
    </source>
</evidence>
<protein>
    <submittedName>
        <fullName evidence="2">PaaI family thioesterase</fullName>
    </submittedName>
</protein>
<gene>
    <name evidence="2" type="ORF">C6P64_05060</name>
</gene>